<reference evidence="6" key="2">
    <citation type="submission" date="2023-12" db="EMBL/GenBank/DDBJ databases">
        <authorList>
            <person name="Sun Q."/>
            <person name="Inoue M."/>
        </authorList>
    </citation>
    <scope>NUCLEOTIDE SEQUENCE</scope>
    <source>
        <strain evidence="6">JCM 17590</strain>
    </source>
</reference>
<dbReference type="Proteomes" id="UP001415169">
    <property type="component" value="Unassembled WGS sequence"/>
</dbReference>
<keyword evidence="3" id="KW-0460">Magnesium</keyword>
<comment type="caution">
    <text evidence="6">The sequence shown here is derived from an EMBL/GenBank/DDBJ whole genome shotgun (WGS) entry which is preliminary data.</text>
</comment>
<keyword evidence="6" id="KW-0456">Lyase</keyword>
<evidence type="ECO:0000313" key="7">
    <source>
        <dbReference type="Proteomes" id="UP001415169"/>
    </source>
</evidence>
<evidence type="ECO:0000256" key="2">
    <source>
        <dbReference type="ARBA" id="ARBA00022723"/>
    </source>
</evidence>
<dbReference type="InterPro" id="IPR005000">
    <property type="entry name" value="Aldolase/citrate-lyase_domain"/>
</dbReference>
<evidence type="ECO:0000313" key="6">
    <source>
        <dbReference type="EMBL" id="GAA4166926.1"/>
    </source>
</evidence>
<feature type="domain" description="HpcH/HpaI aldolase/citrate lyase" evidence="5">
    <location>
        <begin position="41"/>
        <end position="231"/>
    </location>
</feature>
<dbReference type="PANTHER" id="PTHR32308:SF10">
    <property type="entry name" value="CITRATE LYASE SUBUNIT BETA"/>
    <property type="match status" value="1"/>
</dbReference>
<gene>
    <name evidence="6" type="ORF">GCM10022286_32410</name>
</gene>
<dbReference type="RefSeq" id="WP_344792936.1">
    <property type="nucleotide sequence ID" value="NZ_BAABBV010000002.1"/>
</dbReference>
<dbReference type="SUPFAM" id="SSF51621">
    <property type="entry name" value="Phosphoenolpyruvate/pyruvate domain"/>
    <property type="match status" value="1"/>
</dbReference>
<evidence type="ECO:0000259" key="5">
    <source>
        <dbReference type="Pfam" id="PF03328"/>
    </source>
</evidence>
<dbReference type="InterPro" id="IPR011206">
    <property type="entry name" value="Citrate_lyase_beta/mcl1/mcl2"/>
</dbReference>
<keyword evidence="7" id="KW-1185">Reference proteome</keyword>
<dbReference type="GO" id="GO:0016829">
    <property type="term" value="F:lyase activity"/>
    <property type="evidence" value="ECO:0007669"/>
    <property type="project" value="UniProtKB-KW"/>
</dbReference>
<feature type="region of interest" description="Disordered" evidence="4">
    <location>
        <begin position="1"/>
        <end position="24"/>
    </location>
</feature>
<evidence type="ECO:0000256" key="1">
    <source>
        <dbReference type="ARBA" id="ARBA00001946"/>
    </source>
</evidence>
<dbReference type="PANTHER" id="PTHR32308">
    <property type="entry name" value="LYASE BETA SUBUNIT, PUTATIVE (AFU_ORTHOLOGUE AFUA_4G13030)-RELATED"/>
    <property type="match status" value="1"/>
</dbReference>
<dbReference type="EMBL" id="BAABBV010000002">
    <property type="protein sequence ID" value="GAA4166926.1"/>
    <property type="molecule type" value="Genomic_DNA"/>
</dbReference>
<organism evidence="6 7">
    <name type="scientific">Gryllotalpicola daejeonensis</name>
    <dbReference type="NCBI Taxonomy" id="993087"/>
    <lineage>
        <taxon>Bacteria</taxon>
        <taxon>Bacillati</taxon>
        <taxon>Actinomycetota</taxon>
        <taxon>Actinomycetes</taxon>
        <taxon>Micrococcales</taxon>
        <taxon>Microbacteriaceae</taxon>
        <taxon>Gryllotalpicola</taxon>
    </lineage>
</organism>
<keyword evidence="2" id="KW-0479">Metal-binding</keyword>
<feature type="compositionally biased region" description="Polar residues" evidence="4">
    <location>
        <begin position="1"/>
        <end position="11"/>
    </location>
</feature>
<name>A0ABP7ZP90_9MICO</name>
<proteinExistence type="predicted"/>
<protein>
    <submittedName>
        <fullName evidence="6">CoA ester lyase</fullName>
    </submittedName>
</protein>
<dbReference type="InterPro" id="IPR015813">
    <property type="entry name" value="Pyrv/PenolPyrv_kinase-like_dom"/>
</dbReference>
<comment type="cofactor">
    <cofactor evidence="1">
        <name>Mg(2+)</name>
        <dbReference type="ChEBI" id="CHEBI:18420"/>
    </cofactor>
</comment>
<dbReference type="InterPro" id="IPR040442">
    <property type="entry name" value="Pyrv_kinase-like_dom_sf"/>
</dbReference>
<dbReference type="PIRSF" id="PIRSF015582">
    <property type="entry name" value="Cit_lyase_B"/>
    <property type="match status" value="1"/>
</dbReference>
<dbReference type="Gene3D" id="3.20.20.60">
    <property type="entry name" value="Phosphoenolpyruvate-binding domains"/>
    <property type="match status" value="1"/>
</dbReference>
<evidence type="ECO:0000256" key="3">
    <source>
        <dbReference type="ARBA" id="ARBA00022842"/>
    </source>
</evidence>
<feature type="compositionally biased region" description="Basic and acidic residues" evidence="4">
    <location>
        <begin position="13"/>
        <end position="24"/>
    </location>
</feature>
<accession>A0ABP7ZP90</accession>
<sequence length="295" mass="31742">MTSTEQSNATALEQRRATREANRVDGENARSWQLVSALRDELFDRAMLGRADQIVLDLEDAIDESLKDTARGKVVDWLSSGGSAWVRINDWTTVDWSDDLAALAGVPGLKGVMLAKTEAAEQVTDTFQRLGGNTPVVLLIESALGIEDAADIARARGAYRLAFGSGDYRRDTGASNTPLAMAYPRTRLVLASRIGGLPGPIDGPTVASTHPVLREQAADAVALGMTGKLCLDHEQPAVINESMSPSPADVAWALDFLAEFEADGRVIRDGSDKPRLARAETIKRRAELFKITPAS</sequence>
<reference evidence="6" key="1">
    <citation type="journal article" date="2014" name="Int. J. Syst. Evol. Microbiol.">
        <title>Complete genome of a new Firmicutes species belonging to the dominant human colonic microbiota ('Ruminococcus bicirculans') reveals two chromosomes and a selective capacity to utilize plant glucans.</title>
        <authorList>
            <consortium name="NISC Comparative Sequencing Program"/>
            <person name="Wegmann U."/>
            <person name="Louis P."/>
            <person name="Goesmann A."/>
            <person name="Henrissat B."/>
            <person name="Duncan S.H."/>
            <person name="Flint H.J."/>
        </authorList>
    </citation>
    <scope>NUCLEOTIDE SEQUENCE</scope>
    <source>
        <strain evidence="6">JCM 17590</strain>
    </source>
</reference>
<dbReference type="Pfam" id="PF03328">
    <property type="entry name" value="HpcH_HpaI"/>
    <property type="match status" value="1"/>
</dbReference>
<evidence type="ECO:0000256" key="4">
    <source>
        <dbReference type="SAM" id="MobiDB-lite"/>
    </source>
</evidence>